<comment type="caution">
    <text evidence="1">The sequence shown here is derived from an EMBL/GenBank/DDBJ whole genome shotgun (WGS) entry which is preliminary data.</text>
</comment>
<dbReference type="Pfam" id="PF10824">
    <property type="entry name" value="T7SS_ESX_EspC"/>
    <property type="match status" value="1"/>
</dbReference>
<dbReference type="AlphaFoldDB" id="A0A841CLC5"/>
<name>A0A841CLC5_9PSEU</name>
<evidence type="ECO:0008006" key="3">
    <source>
        <dbReference type="Google" id="ProtNLM"/>
    </source>
</evidence>
<dbReference type="EMBL" id="JACHJN010000007">
    <property type="protein sequence ID" value="MBB5958099.1"/>
    <property type="molecule type" value="Genomic_DNA"/>
</dbReference>
<evidence type="ECO:0000313" key="2">
    <source>
        <dbReference type="Proteomes" id="UP000547510"/>
    </source>
</evidence>
<organism evidence="1 2">
    <name type="scientific">Saccharothrix tamanrassetensis</name>
    <dbReference type="NCBI Taxonomy" id="1051531"/>
    <lineage>
        <taxon>Bacteria</taxon>
        <taxon>Bacillati</taxon>
        <taxon>Actinomycetota</taxon>
        <taxon>Actinomycetes</taxon>
        <taxon>Pseudonocardiales</taxon>
        <taxon>Pseudonocardiaceae</taxon>
        <taxon>Saccharothrix</taxon>
    </lineage>
</organism>
<gene>
    <name evidence="1" type="ORF">FHS29_004707</name>
</gene>
<accession>A0A841CLC5</accession>
<dbReference type="InterPro" id="IPR022536">
    <property type="entry name" value="EspC"/>
</dbReference>
<sequence>MTGGYRVLVDELEGHAGKVDALAGRLRAAVDAARQVTMSDGAYGVICRPFAMLLQPFEQMGVDALAKGVETIGHVAEEVRATAGDYGAREQAGAAAFDGIEVG</sequence>
<dbReference type="RefSeq" id="WP_184693752.1">
    <property type="nucleotide sequence ID" value="NZ_JACHJN010000007.1"/>
</dbReference>
<keyword evidence="2" id="KW-1185">Reference proteome</keyword>
<dbReference type="Proteomes" id="UP000547510">
    <property type="component" value="Unassembled WGS sequence"/>
</dbReference>
<evidence type="ECO:0000313" key="1">
    <source>
        <dbReference type="EMBL" id="MBB5958099.1"/>
    </source>
</evidence>
<dbReference type="GO" id="GO:0009306">
    <property type="term" value="P:protein secretion"/>
    <property type="evidence" value="ECO:0007669"/>
    <property type="project" value="InterPro"/>
</dbReference>
<protein>
    <recommendedName>
        <fullName evidence="3">ESX-1 secretion-associated protein</fullName>
    </recommendedName>
</protein>
<reference evidence="1 2" key="1">
    <citation type="submission" date="2020-08" db="EMBL/GenBank/DDBJ databases">
        <title>Genomic Encyclopedia of Type Strains, Phase III (KMG-III): the genomes of soil and plant-associated and newly described type strains.</title>
        <authorList>
            <person name="Whitman W."/>
        </authorList>
    </citation>
    <scope>NUCLEOTIDE SEQUENCE [LARGE SCALE GENOMIC DNA]</scope>
    <source>
        <strain evidence="1 2">CECT 8640</strain>
    </source>
</reference>
<proteinExistence type="predicted"/>